<dbReference type="AlphaFoldDB" id="A0A6M1LXT7"/>
<protein>
    <submittedName>
        <fullName evidence="1">Uncharacterized protein</fullName>
    </submittedName>
</protein>
<sequence length="77" mass="8307">MTDHWRSENGMIAKNFSELRDTIGAGAGSSAFVHHDGGGDQGCGTYGQHCGLCGPKERSTSHPVDDIRVDWLRPGYC</sequence>
<comment type="caution">
    <text evidence="1">The sequence shown here is derived from an EMBL/GenBank/DDBJ whole genome shotgun (WGS) entry which is preliminary data.</text>
</comment>
<proteinExistence type="predicted"/>
<gene>
    <name evidence="1" type="ORF">G3576_30220</name>
</gene>
<dbReference type="RefSeq" id="WP_164698215.1">
    <property type="nucleotide sequence ID" value="NZ_JAAIKB010000030.1"/>
</dbReference>
<organism evidence="1 2">
    <name type="scientific">Falsiroseomonas algicola</name>
    <dbReference type="NCBI Taxonomy" id="2716930"/>
    <lineage>
        <taxon>Bacteria</taxon>
        <taxon>Pseudomonadati</taxon>
        <taxon>Pseudomonadota</taxon>
        <taxon>Alphaproteobacteria</taxon>
        <taxon>Acetobacterales</taxon>
        <taxon>Roseomonadaceae</taxon>
        <taxon>Falsiroseomonas</taxon>
    </lineage>
</organism>
<reference evidence="1 2" key="1">
    <citation type="submission" date="2020-03" db="EMBL/GenBank/DDBJ databases">
        <title>Roseomonas stagni sp. nov., isolated from pond water in Japan.</title>
        <authorList>
            <person name="Furuhata K."/>
            <person name="Miyamoto H."/>
            <person name="Goto K."/>
        </authorList>
    </citation>
    <scope>NUCLEOTIDE SEQUENCE [LARGE SCALE GENOMIC DNA]</scope>
    <source>
        <strain evidence="1 2">PeD5</strain>
    </source>
</reference>
<accession>A0A6M1LXT7</accession>
<dbReference type="EMBL" id="JAAIKB010000030">
    <property type="protein sequence ID" value="NGM24304.1"/>
    <property type="molecule type" value="Genomic_DNA"/>
</dbReference>
<dbReference type="Proteomes" id="UP000475385">
    <property type="component" value="Unassembled WGS sequence"/>
</dbReference>
<keyword evidence="2" id="KW-1185">Reference proteome</keyword>
<evidence type="ECO:0000313" key="1">
    <source>
        <dbReference type="EMBL" id="NGM24304.1"/>
    </source>
</evidence>
<name>A0A6M1LXT7_9PROT</name>
<evidence type="ECO:0000313" key="2">
    <source>
        <dbReference type="Proteomes" id="UP000475385"/>
    </source>
</evidence>